<comment type="caution">
    <text evidence="2">The sequence shown here is derived from an EMBL/GenBank/DDBJ whole genome shotgun (WGS) entry which is preliminary data.</text>
</comment>
<keyword evidence="3" id="KW-1185">Reference proteome</keyword>
<dbReference type="EMBL" id="ADVG01000002">
    <property type="protein sequence ID" value="EFH86868.1"/>
    <property type="molecule type" value="Genomic_DNA"/>
</dbReference>
<evidence type="ECO:0000256" key="1">
    <source>
        <dbReference type="SAM" id="Phobius"/>
    </source>
</evidence>
<feature type="transmembrane region" description="Helical" evidence="1">
    <location>
        <begin position="77"/>
        <end position="97"/>
    </location>
</feature>
<gene>
    <name evidence="2" type="ORF">Krac_8184</name>
</gene>
<keyword evidence="1" id="KW-1133">Transmembrane helix</keyword>
<dbReference type="Proteomes" id="UP000004508">
    <property type="component" value="Unassembled WGS sequence"/>
</dbReference>
<accession>D6TM68</accession>
<dbReference type="InParanoid" id="D6TM68"/>
<dbReference type="AlphaFoldDB" id="D6TM68"/>
<reference evidence="2 3" key="1">
    <citation type="journal article" date="2011" name="Stand. Genomic Sci.">
        <title>Non-contiguous finished genome sequence and contextual data of the filamentous soil bacterium Ktedonobacter racemifer type strain (SOSP1-21).</title>
        <authorList>
            <person name="Chang Y.J."/>
            <person name="Land M."/>
            <person name="Hauser L."/>
            <person name="Chertkov O."/>
            <person name="Del Rio T.G."/>
            <person name="Nolan M."/>
            <person name="Copeland A."/>
            <person name="Tice H."/>
            <person name="Cheng J.F."/>
            <person name="Lucas S."/>
            <person name="Han C."/>
            <person name="Goodwin L."/>
            <person name="Pitluck S."/>
            <person name="Ivanova N."/>
            <person name="Ovchinikova G."/>
            <person name="Pati A."/>
            <person name="Chen A."/>
            <person name="Palaniappan K."/>
            <person name="Mavromatis K."/>
            <person name="Liolios K."/>
            <person name="Brettin T."/>
            <person name="Fiebig A."/>
            <person name="Rohde M."/>
            <person name="Abt B."/>
            <person name="Goker M."/>
            <person name="Detter J.C."/>
            <person name="Woyke T."/>
            <person name="Bristow J."/>
            <person name="Eisen J.A."/>
            <person name="Markowitz V."/>
            <person name="Hugenholtz P."/>
            <person name="Kyrpides N.C."/>
            <person name="Klenk H.P."/>
            <person name="Lapidus A."/>
        </authorList>
    </citation>
    <scope>NUCLEOTIDE SEQUENCE [LARGE SCALE GENOMIC DNA]</scope>
    <source>
        <strain evidence="3">DSM 44963</strain>
    </source>
</reference>
<keyword evidence="1" id="KW-0812">Transmembrane</keyword>
<evidence type="ECO:0000313" key="3">
    <source>
        <dbReference type="Proteomes" id="UP000004508"/>
    </source>
</evidence>
<feature type="transmembrane region" description="Helical" evidence="1">
    <location>
        <begin position="109"/>
        <end position="129"/>
    </location>
</feature>
<sequence length="196" mass="21226">MQQQQQQPGSYDLLAVFTDEEKADAASAKLRKEGFSLDEVFQLEEGMVGQGQFREHGPNQARSDYFLRTQKTGPKPIYIILFAVIFGAILGVLALVASSALPHILPEPTTLIVGALIGIILGASTGTFTRRRVRGAIGQDVTKQTASKEQPVRSSKGALNVVALRLPDSENISRKSRARAILLNSGGKIDRSVGRR</sequence>
<dbReference type="STRING" id="485913.Krac_8184"/>
<dbReference type="OrthoDB" id="159864at2"/>
<organism evidence="2 3">
    <name type="scientific">Ktedonobacter racemifer DSM 44963</name>
    <dbReference type="NCBI Taxonomy" id="485913"/>
    <lineage>
        <taxon>Bacteria</taxon>
        <taxon>Bacillati</taxon>
        <taxon>Chloroflexota</taxon>
        <taxon>Ktedonobacteria</taxon>
        <taxon>Ktedonobacterales</taxon>
        <taxon>Ktedonobacteraceae</taxon>
        <taxon>Ktedonobacter</taxon>
    </lineage>
</organism>
<proteinExistence type="predicted"/>
<dbReference type="RefSeq" id="WP_007911533.1">
    <property type="nucleotide sequence ID" value="NZ_ADVG01000002.1"/>
</dbReference>
<keyword evidence="1" id="KW-0472">Membrane</keyword>
<name>D6TM68_KTERA</name>
<evidence type="ECO:0000313" key="2">
    <source>
        <dbReference type="EMBL" id="EFH86868.1"/>
    </source>
</evidence>
<protein>
    <submittedName>
        <fullName evidence="2">Uncharacterized protein</fullName>
    </submittedName>
</protein>